<dbReference type="CDD" id="cd17477">
    <property type="entry name" value="MFS_YcaD_like"/>
    <property type="match status" value="1"/>
</dbReference>
<feature type="domain" description="Major facilitator superfamily (MFS) profile" evidence="6">
    <location>
        <begin position="1"/>
        <end position="376"/>
    </location>
</feature>
<feature type="transmembrane region" description="Helical" evidence="5">
    <location>
        <begin position="231"/>
        <end position="251"/>
    </location>
</feature>
<dbReference type="InterPro" id="IPR020846">
    <property type="entry name" value="MFS_dom"/>
</dbReference>
<keyword evidence="2 5" id="KW-1133">Transmembrane helix</keyword>
<dbReference type="InterPro" id="IPR036259">
    <property type="entry name" value="MFS_trans_sf"/>
</dbReference>
<protein>
    <submittedName>
        <fullName evidence="7">MFS transporter</fullName>
    </submittedName>
</protein>
<keyword evidence="3 5" id="KW-0472">Membrane</keyword>
<accession>A0AAW7Z0R0</accession>
<feature type="transmembrane region" description="Helical" evidence="5">
    <location>
        <begin position="158"/>
        <end position="177"/>
    </location>
</feature>
<feature type="transmembrane region" description="Helical" evidence="5">
    <location>
        <begin position="97"/>
        <end position="119"/>
    </location>
</feature>
<reference evidence="7" key="1">
    <citation type="submission" date="2023-07" db="EMBL/GenBank/DDBJ databases">
        <title>Genome content predicts the carbon catabolic preferences of heterotrophic bacteria.</title>
        <authorList>
            <person name="Gralka M."/>
        </authorList>
    </citation>
    <scope>NUCLEOTIDE SEQUENCE</scope>
    <source>
        <strain evidence="7">F2M12</strain>
    </source>
</reference>
<dbReference type="Pfam" id="PF07690">
    <property type="entry name" value="MFS_1"/>
    <property type="match status" value="2"/>
</dbReference>
<comment type="caution">
    <text evidence="7">The sequence shown here is derived from an EMBL/GenBank/DDBJ whole genome shotgun (WGS) entry which is preliminary data.</text>
</comment>
<feature type="transmembrane region" description="Helical" evidence="5">
    <location>
        <begin position="198"/>
        <end position="219"/>
    </location>
</feature>
<evidence type="ECO:0000256" key="5">
    <source>
        <dbReference type="SAM" id="Phobius"/>
    </source>
</evidence>
<gene>
    <name evidence="7" type="ORF">Q4527_09335</name>
</gene>
<evidence type="ECO:0000313" key="8">
    <source>
        <dbReference type="Proteomes" id="UP001170717"/>
    </source>
</evidence>
<dbReference type="Gene3D" id="1.20.1250.20">
    <property type="entry name" value="MFS general substrate transporter like domains"/>
    <property type="match status" value="2"/>
</dbReference>
<sequence>MRVLLQSMFSLLLSAAILLIGHGLQYTLVPLYAVSLDWAPSTIGYIGSSYFLGFVFGCLSVPKLVARVGHIRVFTVLIALTTASMLFIGMVNHFESWLIARLLMGWSMAGIYMVIESWLNEKTSSDHRGSILSIYAVITLFAICVGQVLVGFDIGFERLFMLAAALLVLGILPIGLTSRTAPNPIPDIKFSFKRIMSVSQIAMVGAFLGGFVTGGFWALGPVAADSNGLDAGQVGIFMAVTLLGGAALQYPLGRLSDFIDRRLVIAGLAVVGFIICVIAVQPFFEGPSFIFITMFLFGGLVFPLYALCLAHANDNTDLSVIEIGSGVLMMNSLGSVFGPIVVSSLIKYTQHALFIVSALAFFILACWTVYRIKFHKVDREHFMPFVSVSKTTHEVIEVGIDEEEPVDSEKASVVEPVSEPEPEYAPAFGLEQDSTSAAYGEHEPKPDA</sequence>
<dbReference type="AlphaFoldDB" id="A0AAW7Z0R0"/>
<evidence type="ECO:0000256" key="1">
    <source>
        <dbReference type="ARBA" id="ARBA00022692"/>
    </source>
</evidence>
<dbReference type="PROSITE" id="PS50850">
    <property type="entry name" value="MFS"/>
    <property type="match status" value="1"/>
</dbReference>
<feature type="transmembrane region" description="Helical" evidence="5">
    <location>
        <begin position="42"/>
        <end position="61"/>
    </location>
</feature>
<evidence type="ECO:0000256" key="2">
    <source>
        <dbReference type="ARBA" id="ARBA00022989"/>
    </source>
</evidence>
<evidence type="ECO:0000256" key="3">
    <source>
        <dbReference type="ARBA" id="ARBA00023136"/>
    </source>
</evidence>
<dbReference type="Proteomes" id="UP001170717">
    <property type="component" value="Unassembled WGS sequence"/>
</dbReference>
<dbReference type="RefSeq" id="WP_082746011.1">
    <property type="nucleotide sequence ID" value="NZ_JAUOQI010000005.1"/>
</dbReference>
<dbReference type="InterPro" id="IPR047200">
    <property type="entry name" value="MFS_YcaD-like"/>
</dbReference>
<dbReference type="InterPro" id="IPR011701">
    <property type="entry name" value="MFS"/>
</dbReference>
<evidence type="ECO:0000313" key="7">
    <source>
        <dbReference type="EMBL" id="MDO6577597.1"/>
    </source>
</evidence>
<feature type="transmembrane region" description="Helical" evidence="5">
    <location>
        <begin position="352"/>
        <end position="370"/>
    </location>
</feature>
<feature type="region of interest" description="Disordered" evidence="4">
    <location>
        <begin position="402"/>
        <end position="426"/>
    </location>
</feature>
<feature type="transmembrane region" description="Helical" evidence="5">
    <location>
        <begin position="320"/>
        <end position="346"/>
    </location>
</feature>
<feature type="transmembrane region" description="Helical" evidence="5">
    <location>
        <begin position="289"/>
        <end position="308"/>
    </location>
</feature>
<name>A0AAW7Z0R0_9ALTE</name>
<keyword evidence="1 5" id="KW-0812">Transmembrane</keyword>
<dbReference type="GO" id="GO:0005886">
    <property type="term" value="C:plasma membrane"/>
    <property type="evidence" value="ECO:0007669"/>
    <property type="project" value="TreeGrafter"/>
</dbReference>
<dbReference type="EMBL" id="JAUOQI010000005">
    <property type="protein sequence ID" value="MDO6577597.1"/>
    <property type="molecule type" value="Genomic_DNA"/>
</dbReference>
<evidence type="ECO:0000259" key="6">
    <source>
        <dbReference type="PROSITE" id="PS50850"/>
    </source>
</evidence>
<feature type="transmembrane region" description="Helical" evidence="5">
    <location>
        <begin position="131"/>
        <end position="152"/>
    </location>
</feature>
<organism evidence="7 8">
    <name type="scientific">Alteromonas stellipolaris</name>
    <dbReference type="NCBI Taxonomy" id="233316"/>
    <lineage>
        <taxon>Bacteria</taxon>
        <taxon>Pseudomonadati</taxon>
        <taxon>Pseudomonadota</taxon>
        <taxon>Gammaproteobacteria</taxon>
        <taxon>Alteromonadales</taxon>
        <taxon>Alteromonadaceae</taxon>
        <taxon>Alteromonas/Salinimonas group</taxon>
        <taxon>Alteromonas</taxon>
    </lineage>
</organism>
<dbReference type="PANTHER" id="PTHR23521">
    <property type="entry name" value="TRANSPORTER MFS SUPERFAMILY"/>
    <property type="match status" value="1"/>
</dbReference>
<evidence type="ECO:0000256" key="4">
    <source>
        <dbReference type="SAM" id="MobiDB-lite"/>
    </source>
</evidence>
<feature type="transmembrane region" description="Helical" evidence="5">
    <location>
        <begin position="263"/>
        <end position="283"/>
    </location>
</feature>
<dbReference type="GO" id="GO:0022857">
    <property type="term" value="F:transmembrane transporter activity"/>
    <property type="evidence" value="ECO:0007669"/>
    <property type="project" value="InterPro"/>
</dbReference>
<feature type="transmembrane region" description="Helical" evidence="5">
    <location>
        <begin position="73"/>
        <end position="91"/>
    </location>
</feature>
<dbReference type="SUPFAM" id="SSF103473">
    <property type="entry name" value="MFS general substrate transporter"/>
    <property type="match status" value="1"/>
</dbReference>
<dbReference type="PANTHER" id="PTHR23521:SF3">
    <property type="entry name" value="MFS TRANSPORTER"/>
    <property type="match status" value="1"/>
</dbReference>
<proteinExistence type="predicted"/>